<dbReference type="EMBL" id="CAJNOM010000628">
    <property type="protein sequence ID" value="CAF1526768.1"/>
    <property type="molecule type" value="Genomic_DNA"/>
</dbReference>
<evidence type="ECO:0000313" key="3">
    <source>
        <dbReference type="EMBL" id="CAF1238718.1"/>
    </source>
</evidence>
<comment type="caution">
    <text evidence="4">The sequence shown here is derived from an EMBL/GenBank/DDBJ whole genome shotgun (WGS) entry which is preliminary data.</text>
</comment>
<dbReference type="Pfam" id="PF01814">
    <property type="entry name" value="Hemerythrin"/>
    <property type="match status" value="1"/>
</dbReference>
<reference evidence="4" key="1">
    <citation type="submission" date="2021-02" db="EMBL/GenBank/DDBJ databases">
        <authorList>
            <person name="Nowell W R."/>
        </authorList>
    </citation>
    <scope>NUCLEOTIDE SEQUENCE</scope>
</reference>
<dbReference type="EMBL" id="CAJNOI010000053">
    <property type="protein sequence ID" value="CAF0952032.1"/>
    <property type="molecule type" value="Genomic_DNA"/>
</dbReference>
<dbReference type="PANTHER" id="PTHR35585:SF1">
    <property type="entry name" value="HHE DOMAIN PROTEIN (AFU_ORTHOLOGUE AFUA_4G00730)"/>
    <property type="match status" value="1"/>
</dbReference>
<keyword evidence="8" id="KW-1185">Reference proteome</keyword>
<name>A0A814ZZR6_9BILA</name>
<feature type="domain" description="Hemerythrin-like" evidence="1">
    <location>
        <begin position="8"/>
        <end position="126"/>
    </location>
</feature>
<proteinExistence type="predicted"/>
<evidence type="ECO:0000313" key="2">
    <source>
        <dbReference type="EMBL" id="CAF0952032.1"/>
    </source>
</evidence>
<accession>A0A814ZZR6</accession>
<dbReference type="InterPro" id="IPR012312">
    <property type="entry name" value="Hemerythrin-like"/>
</dbReference>
<protein>
    <recommendedName>
        <fullName evidence="1">Hemerythrin-like domain-containing protein</fullName>
    </recommendedName>
</protein>
<dbReference type="Proteomes" id="UP000663844">
    <property type="component" value="Unassembled WGS sequence"/>
</dbReference>
<dbReference type="Gene3D" id="1.20.120.520">
    <property type="entry name" value="nmb1532 protein domain like"/>
    <property type="match status" value="1"/>
</dbReference>
<dbReference type="EMBL" id="CAJOAZ010000092">
    <property type="protein sequence ID" value="CAF3527159.1"/>
    <property type="molecule type" value="Genomic_DNA"/>
</dbReference>
<organism evidence="4 9">
    <name type="scientific">Adineta steineri</name>
    <dbReference type="NCBI Taxonomy" id="433720"/>
    <lineage>
        <taxon>Eukaryota</taxon>
        <taxon>Metazoa</taxon>
        <taxon>Spiralia</taxon>
        <taxon>Gnathifera</taxon>
        <taxon>Rotifera</taxon>
        <taxon>Eurotatoria</taxon>
        <taxon>Bdelloidea</taxon>
        <taxon>Adinetida</taxon>
        <taxon>Adinetidae</taxon>
        <taxon>Adineta</taxon>
    </lineage>
</organism>
<evidence type="ECO:0000259" key="1">
    <source>
        <dbReference type="Pfam" id="PF01814"/>
    </source>
</evidence>
<dbReference type="PANTHER" id="PTHR35585">
    <property type="entry name" value="HHE DOMAIN PROTEIN (AFU_ORTHOLOGUE AFUA_4G00730)"/>
    <property type="match status" value="1"/>
</dbReference>
<gene>
    <name evidence="2" type="ORF">BJG266_LOCUS13268</name>
    <name evidence="3" type="ORF">JYZ213_LOCUS28952</name>
    <name evidence="7" type="ORF">OXD698_LOCUS2744</name>
    <name evidence="5" type="ORF">QVE165_LOCUS44113</name>
    <name evidence="6" type="ORF">QVE165_LOCUS45197</name>
    <name evidence="4" type="ORF">VCS650_LOCUS28231</name>
</gene>
<dbReference type="EMBL" id="CAJNOG010000431">
    <property type="protein sequence ID" value="CAF1238718.1"/>
    <property type="molecule type" value="Genomic_DNA"/>
</dbReference>
<sequence length="189" mass="21804">MPTKSSSITATVIEDHTDVKHAYQQYLAARGNIAERERWANHFRWELTRHSLAEELYLYPAFEQYLGPEGKKMADEDRADHQKVKNLLHVLEASSVADSHYPCTFEELMANLLEHIQSEEENDLPKFERAITPEISASIARQFELTKMLVPTQSHSDTQHKVPFKTVGEFMGASFEKIQHLLDEYSKTN</sequence>
<dbReference type="Proteomes" id="UP000663832">
    <property type="component" value="Unassembled WGS sequence"/>
</dbReference>
<dbReference type="Proteomes" id="UP000663845">
    <property type="component" value="Unassembled WGS sequence"/>
</dbReference>
<dbReference type="Proteomes" id="UP000663877">
    <property type="component" value="Unassembled WGS sequence"/>
</dbReference>
<dbReference type="OrthoDB" id="9983919at2759"/>
<evidence type="ECO:0000313" key="6">
    <source>
        <dbReference type="EMBL" id="CAF1526768.1"/>
    </source>
</evidence>
<evidence type="ECO:0000313" key="8">
    <source>
        <dbReference type="Proteomes" id="UP000663832"/>
    </source>
</evidence>
<dbReference type="Proteomes" id="UP000663891">
    <property type="component" value="Unassembled WGS sequence"/>
</dbReference>
<evidence type="ECO:0000313" key="7">
    <source>
        <dbReference type="EMBL" id="CAF3527159.1"/>
    </source>
</evidence>
<dbReference type="EMBL" id="CAJNOM010000583">
    <property type="protein sequence ID" value="CAF1510810.1"/>
    <property type="molecule type" value="Genomic_DNA"/>
</dbReference>
<evidence type="ECO:0000313" key="5">
    <source>
        <dbReference type="EMBL" id="CAF1510810.1"/>
    </source>
</evidence>
<evidence type="ECO:0000313" key="9">
    <source>
        <dbReference type="Proteomes" id="UP000663891"/>
    </source>
</evidence>
<dbReference type="EMBL" id="CAJNON010000411">
    <property type="protein sequence ID" value="CAF1249127.1"/>
    <property type="molecule type" value="Genomic_DNA"/>
</dbReference>
<dbReference type="AlphaFoldDB" id="A0A814ZZR6"/>
<evidence type="ECO:0000313" key="4">
    <source>
        <dbReference type="EMBL" id="CAF1249127.1"/>
    </source>
</evidence>